<keyword evidence="1" id="KW-0732">Signal</keyword>
<evidence type="ECO:0000313" key="3">
    <source>
        <dbReference type="WBParaSite" id="SMUV_0000711901-mRNA-1"/>
    </source>
</evidence>
<accession>A0A0N5AQZ1</accession>
<dbReference type="AlphaFoldDB" id="A0A0N5AQZ1"/>
<organism evidence="2 3">
    <name type="scientific">Syphacia muris</name>
    <dbReference type="NCBI Taxonomy" id="451379"/>
    <lineage>
        <taxon>Eukaryota</taxon>
        <taxon>Metazoa</taxon>
        <taxon>Ecdysozoa</taxon>
        <taxon>Nematoda</taxon>
        <taxon>Chromadorea</taxon>
        <taxon>Rhabditida</taxon>
        <taxon>Spirurina</taxon>
        <taxon>Oxyuridomorpha</taxon>
        <taxon>Oxyuroidea</taxon>
        <taxon>Oxyuridae</taxon>
        <taxon>Syphacia</taxon>
    </lineage>
</organism>
<proteinExistence type="predicted"/>
<reference evidence="3" key="1">
    <citation type="submission" date="2017-02" db="UniProtKB">
        <authorList>
            <consortium name="WormBaseParasite"/>
        </authorList>
    </citation>
    <scope>IDENTIFICATION</scope>
</reference>
<evidence type="ECO:0000256" key="1">
    <source>
        <dbReference type="SAM" id="SignalP"/>
    </source>
</evidence>
<name>A0A0N5AQZ1_9BILA</name>
<evidence type="ECO:0000313" key="2">
    <source>
        <dbReference type="Proteomes" id="UP000046393"/>
    </source>
</evidence>
<keyword evidence="2" id="KW-1185">Reference proteome</keyword>
<protein>
    <submittedName>
        <fullName evidence="3">Saposin B-type domain-containing protein</fullName>
    </submittedName>
</protein>
<sequence length="370" mass="40936">MLLLQLQLIVAQDCSSSEGTKVAFKQYLDCIKTSLDSDYATFEKEIREHNKQAASTCFAPTIAAANVNERCVLAPSDLDSLAWDRNGPLRDCSICRTFAAGAIKAILSTPPEEQKCIRREVTKAVAKEADFCLRKKIANFAGVPEIPDLEESSYNFKENVIKSVSDYILVRSRLSFCAERKPSRAIATKNCLKNPFSGYLEKHCNVLRKCDQQITPACMPKMEEIRKGTCECIEETRDELKRRISGVIDNKDLRFFLLVFLFKRNLLVPAIGSGSKVDTCVASIKAHMVSDANDWVQVIDAALGRCIKNKPAGQSLGMDSLLNVGCRKVIADTTGTATTQLKTGFDFINNLIDAMVDRSGRFCGGPHCPQ</sequence>
<dbReference type="WBParaSite" id="SMUV_0000711901-mRNA-1">
    <property type="protein sequence ID" value="SMUV_0000711901-mRNA-1"/>
    <property type="gene ID" value="SMUV_0000711901"/>
</dbReference>
<dbReference type="Proteomes" id="UP000046393">
    <property type="component" value="Unplaced"/>
</dbReference>
<feature type="signal peptide" evidence="1">
    <location>
        <begin position="1"/>
        <end position="16"/>
    </location>
</feature>
<feature type="chain" id="PRO_5005893421" evidence="1">
    <location>
        <begin position="17"/>
        <end position="370"/>
    </location>
</feature>